<protein>
    <submittedName>
        <fullName evidence="6">Acyl-CoA dehydrogenase</fullName>
    </submittedName>
</protein>
<dbReference type="RefSeq" id="WP_099212972.1">
    <property type="nucleotide sequence ID" value="NZ_BEWM01000004.1"/>
</dbReference>
<dbReference type="InterPro" id="IPR013786">
    <property type="entry name" value="AcylCoA_DH/ox_N"/>
</dbReference>
<dbReference type="PANTHER" id="PTHR43831:SF1">
    <property type="entry name" value="ISOBUTYRYL-COA DEHYDROGENASE, MITOCHONDRIAL"/>
    <property type="match status" value="1"/>
</dbReference>
<dbReference type="Gene3D" id="1.10.540.10">
    <property type="entry name" value="Acyl-CoA dehydrogenase/oxidase, N-terminal domain"/>
    <property type="match status" value="1"/>
</dbReference>
<dbReference type="Pfam" id="PF02771">
    <property type="entry name" value="Acyl-CoA_dh_N"/>
    <property type="match status" value="1"/>
</dbReference>
<dbReference type="Proteomes" id="UP001156614">
    <property type="component" value="Unassembled WGS sequence"/>
</dbReference>
<dbReference type="GO" id="GO:0016627">
    <property type="term" value="F:oxidoreductase activity, acting on the CH-CH group of donors"/>
    <property type="evidence" value="ECO:0007669"/>
    <property type="project" value="InterPro"/>
</dbReference>
<accession>A0AAV5NBN4</accession>
<dbReference type="Pfam" id="PF02770">
    <property type="entry name" value="Acyl-CoA_dh_M"/>
    <property type="match status" value="1"/>
</dbReference>
<dbReference type="Gene3D" id="1.20.140.10">
    <property type="entry name" value="Butyryl-CoA Dehydrogenase, subunit A, domain 3"/>
    <property type="match status" value="1"/>
</dbReference>
<comment type="caution">
    <text evidence="6">The sequence shown here is derived from an EMBL/GenBank/DDBJ whole genome shotgun (WGS) entry which is preliminary data.</text>
</comment>
<keyword evidence="1" id="KW-0285">Flavoprotein</keyword>
<evidence type="ECO:0000259" key="3">
    <source>
        <dbReference type="Pfam" id="PF02770"/>
    </source>
</evidence>
<dbReference type="InterPro" id="IPR037069">
    <property type="entry name" value="AcylCoA_DH/ox_N_sf"/>
</dbReference>
<dbReference type="InterPro" id="IPR046373">
    <property type="entry name" value="Acyl-CoA_Oxase/DH_mid-dom_sf"/>
</dbReference>
<evidence type="ECO:0000313" key="7">
    <source>
        <dbReference type="Proteomes" id="UP001156614"/>
    </source>
</evidence>
<dbReference type="InterPro" id="IPR052547">
    <property type="entry name" value="Mito_Isobutyryl-CoADH"/>
</dbReference>
<name>A0AAV5NBN4_9PROT</name>
<evidence type="ECO:0000259" key="4">
    <source>
        <dbReference type="Pfam" id="PF02771"/>
    </source>
</evidence>
<gene>
    <name evidence="6" type="primary">acd</name>
    <name evidence="6" type="ORF">GCM10007867_06100</name>
</gene>
<dbReference type="PANTHER" id="PTHR43831">
    <property type="entry name" value="ISOBUTYRYL-COA DEHYDROGENASE"/>
    <property type="match status" value="1"/>
</dbReference>
<dbReference type="AlphaFoldDB" id="A0AAV5NBN4"/>
<dbReference type="InterPro" id="IPR009100">
    <property type="entry name" value="AcylCoA_DH/oxidase_NM_dom_sf"/>
</dbReference>
<dbReference type="Pfam" id="PF08028">
    <property type="entry name" value="Acyl-CoA_dh_2"/>
    <property type="match status" value="1"/>
</dbReference>
<evidence type="ECO:0000256" key="2">
    <source>
        <dbReference type="ARBA" id="ARBA00023002"/>
    </source>
</evidence>
<dbReference type="InterPro" id="IPR006091">
    <property type="entry name" value="Acyl-CoA_Oxase/DH_mid-dom"/>
</dbReference>
<dbReference type="InterPro" id="IPR013107">
    <property type="entry name" value="Acyl-CoA_DH_C"/>
</dbReference>
<organism evidence="6 7">
    <name type="scientific">Gluconobacter cerinus</name>
    <dbReference type="NCBI Taxonomy" id="38307"/>
    <lineage>
        <taxon>Bacteria</taxon>
        <taxon>Pseudomonadati</taxon>
        <taxon>Pseudomonadota</taxon>
        <taxon>Alphaproteobacteria</taxon>
        <taxon>Acetobacterales</taxon>
        <taxon>Acetobacteraceae</taxon>
        <taxon>Gluconobacter</taxon>
    </lineage>
</organism>
<dbReference type="SUPFAM" id="SSF56645">
    <property type="entry name" value="Acyl-CoA dehydrogenase NM domain-like"/>
    <property type="match status" value="1"/>
</dbReference>
<keyword evidence="2" id="KW-0560">Oxidoreductase</keyword>
<feature type="domain" description="Acyl-CoA dehydrogenase/oxidase N-terminal" evidence="4">
    <location>
        <begin position="28"/>
        <end position="113"/>
    </location>
</feature>
<feature type="domain" description="Acyl-CoA dehydrogenase C-terminal" evidence="5">
    <location>
        <begin position="251"/>
        <end position="371"/>
    </location>
</feature>
<dbReference type="Gene3D" id="2.40.110.10">
    <property type="entry name" value="Butyryl-CoA Dehydrogenase, subunit A, domain 2"/>
    <property type="match status" value="1"/>
</dbReference>
<sequence length="390" mass="42005">MGDKPFLEHCLPEGMDEVLKKLIPLFEERAARYDRSGSISLENLQDLQDAGFLSLALPRSAGGQDISLSAIVRIVGQIAQGDPSTALILAMQYLQTAAFAHSSEWSEEVKQELFESVLQEGALINALRVEPELGTPARGGLPATTVSQRGQAWCISGRKIFSTGSTALQWGIVWAKTDETDPKVGPVLVPLDLRGVRIEKSWHQMGMRATGSHTIIFDNVEIPERYLGLLSASASNEGRPTVAIASWHAIVIASLYNGIAVAARNWLINFLHQRVPSNLGASLATLPRFEVLLGEIDALLLSNAGLIDQALQLQEQGTEVTILAGLTKHSVTENAILAVGKAVAAIGNPGLSQDNPLERHYRNVLCGRIHTPQGDSALLAAGREALKKQN</sequence>
<proteinExistence type="predicted"/>
<keyword evidence="7" id="KW-1185">Reference proteome</keyword>
<dbReference type="SUPFAM" id="SSF47203">
    <property type="entry name" value="Acyl-CoA dehydrogenase C-terminal domain-like"/>
    <property type="match status" value="1"/>
</dbReference>
<dbReference type="GO" id="GO:0050660">
    <property type="term" value="F:flavin adenine dinucleotide binding"/>
    <property type="evidence" value="ECO:0007669"/>
    <property type="project" value="InterPro"/>
</dbReference>
<dbReference type="EMBL" id="BSNU01000001">
    <property type="protein sequence ID" value="GLQ61765.1"/>
    <property type="molecule type" value="Genomic_DNA"/>
</dbReference>
<feature type="domain" description="Acyl-CoA oxidase/dehydrogenase middle" evidence="3">
    <location>
        <begin position="130"/>
        <end position="220"/>
    </location>
</feature>
<dbReference type="PIRSF" id="PIRSF016578">
    <property type="entry name" value="HsaA"/>
    <property type="match status" value="1"/>
</dbReference>
<reference evidence="7" key="1">
    <citation type="journal article" date="2019" name="Int. J. Syst. Evol. Microbiol.">
        <title>The Global Catalogue of Microorganisms (GCM) 10K type strain sequencing project: providing services to taxonomists for standard genome sequencing and annotation.</title>
        <authorList>
            <consortium name="The Broad Institute Genomics Platform"/>
            <consortium name="The Broad Institute Genome Sequencing Center for Infectious Disease"/>
            <person name="Wu L."/>
            <person name="Ma J."/>
        </authorList>
    </citation>
    <scope>NUCLEOTIDE SEQUENCE [LARGE SCALE GENOMIC DNA]</scope>
    <source>
        <strain evidence="7">NBRC 3267</strain>
    </source>
</reference>
<evidence type="ECO:0000313" key="6">
    <source>
        <dbReference type="EMBL" id="GLQ61765.1"/>
    </source>
</evidence>
<dbReference type="CDD" id="cd00567">
    <property type="entry name" value="ACAD"/>
    <property type="match status" value="1"/>
</dbReference>
<dbReference type="InterPro" id="IPR036250">
    <property type="entry name" value="AcylCo_DH-like_C"/>
</dbReference>
<evidence type="ECO:0000256" key="1">
    <source>
        <dbReference type="ARBA" id="ARBA00022630"/>
    </source>
</evidence>
<evidence type="ECO:0000259" key="5">
    <source>
        <dbReference type="Pfam" id="PF08028"/>
    </source>
</evidence>